<dbReference type="GO" id="GO:0046592">
    <property type="term" value="F:polyamine oxidase activity"/>
    <property type="evidence" value="ECO:0007669"/>
    <property type="project" value="TreeGrafter"/>
</dbReference>
<dbReference type="InterPro" id="IPR002937">
    <property type="entry name" value="Amino_oxidase"/>
</dbReference>
<accession>A0A833RY45</accession>
<dbReference type="EMBL" id="WNWW01000822">
    <property type="protein sequence ID" value="KAF3421730.1"/>
    <property type="molecule type" value="Genomic_DNA"/>
</dbReference>
<dbReference type="PANTHER" id="PTHR10742">
    <property type="entry name" value="FLAVIN MONOAMINE OXIDASE"/>
    <property type="match status" value="1"/>
</dbReference>
<dbReference type="SUPFAM" id="SSF54373">
    <property type="entry name" value="FAD-linked reductases, C-terminal domain"/>
    <property type="match status" value="2"/>
</dbReference>
<gene>
    <name evidence="2" type="ORF">E2986_08762</name>
</gene>
<dbReference type="SUPFAM" id="SSF51905">
    <property type="entry name" value="FAD/NAD(P)-binding domain"/>
    <property type="match status" value="2"/>
</dbReference>
<organism evidence="2 3">
    <name type="scientific">Frieseomelitta varia</name>
    <dbReference type="NCBI Taxonomy" id="561572"/>
    <lineage>
        <taxon>Eukaryota</taxon>
        <taxon>Metazoa</taxon>
        <taxon>Ecdysozoa</taxon>
        <taxon>Arthropoda</taxon>
        <taxon>Hexapoda</taxon>
        <taxon>Insecta</taxon>
        <taxon>Pterygota</taxon>
        <taxon>Neoptera</taxon>
        <taxon>Endopterygota</taxon>
        <taxon>Hymenoptera</taxon>
        <taxon>Apocrita</taxon>
        <taxon>Aculeata</taxon>
        <taxon>Apoidea</taxon>
        <taxon>Anthophila</taxon>
        <taxon>Apidae</taxon>
        <taxon>Frieseomelitta</taxon>
    </lineage>
</organism>
<comment type="caution">
    <text evidence="2">The sequence shown here is derived from an EMBL/GenBank/DDBJ whole genome shotgun (WGS) entry which is preliminary data.</text>
</comment>
<dbReference type="AlphaFoldDB" id="A0A833RY45"/>
<reference evidence="2" key="1">
    <citation type="submission" date="2019-11" db="EMBL/GenBank/DDBJ databases">
        <title>The nuclear and mitochondrial genomes of Frieseomelitta varia - a highly eusocial stingless bee (Meliponini) with a permanently sterile worker caste.</title>
        <authorList>
            <person name="Freitas F.C.P."/>
            <person name="Lourenco A.P."/>
            <person name="Nunes F.M.F."/>
            <person name="Paschoal A.R."/>
            <person name="Abreu F.C.P."/>
            <person name="Barbin F.O."/>
            <person name="Bataglia L."/>
            <person name="Cardoso-Junior C.A.M."/>
            <person name="Cervoni M.S."/>
            <person name="Silva S.R."/>
            <person name="Dalarmi F."/>
            <person name="Del Lama M.A."/>
            <person name="Depintor T.S."/>
            <person name="Ferreira K.M."/>
            <person name="Goria P.S."/>
            <person name="Jaskot M.C."/>
            <person name="Lago D.C."/>
            <person name="Luna-Lucena D."/>
            <person name="Moda L.M."/>
            <person name="Nascimento L."/>
            <person name="Pedrino M."/>
            <person name="Rabico F.O."/>
            <person name="Sanches F.C."/>
            <person name="Santos D.E."/>
            <person name="Santos C.G."/>
            <person name="Vieira J."/>
            <person name="Lopes T.F."/>
            <person name="Barchuk A.R."/>
            <person name="Hartfelder K."/>
            <person name="Simoes Z.L.P."/>
            <person name="Bitondi M.M.G."/>
            <person name="Pinheiro D.G."/>
        </authorList>
    </citation>
    <scope>NUCLEOTIDE SEQUENCE</scope>
    <source>
        <strain evidence="2">USP_RPSP 00005682</strain>
        <tissue evidence="2">Whole individual</tissue>
    </source>
</reference>
<feature type="domain" description="Amine oxidase" evidence="1">
    <location>
        <begin position="15"/>
        <end position="446"/>
    </location>
</feature>
<dbReference type="Gene3D" id="3.90.660.10">
    <property type="match status" value="2"/>
</dbReference>
<feature type="domain" description="Amine oxidase" evidence="1">
    <location>
        <begin position="484"/>
        <end position="920"/>
    </location>
</feature>
<dbReference type="PANTHER" id="PTHR10742:SF398">
    <property type="entry name" value="AMINE OXIDASE DOMAIN-CONTAINING PROTEIN-RELATED"/>
    <property type="match status" value="1"/>
</dbReference>
<keyword evidence="3" id="KW-1185">Reference proteome</keyword>
<dbReference type="InterPro" id="IPR036188">
    <property type="entry name" value="FAD/NAD-bd_sf"/>
</dbReference>
<proteinExistence type="predicted"/>
<evidence type="ECO:0000313" key="2">
    <source>
        <dbReference type="EMBL" id="KAF3421730.1"/>
    </source>
</evidence>
<dbReference type="InterPro" id="IPR050281">
    <property type="entry name" value="Flavin_monoamine_oxidase"/>
</dbReference>
<dbReference type="Pfam" id="PF01593">
    <property type="entry name" value="Amino_oxidase"/>
    <property type="match status" value="2"/>
</dbReference>
<evidence type="ECO:0000313" key="3">
    <source>
        <dbReference type="Proteomes" id="UP000655588"/>
    </source>
</evidence>
<name>A0A833RY45_9HYME</name>
<sequence length="930" mass="106690">MFKETKIIIIGAGAAGIAAAARLMKKGLENIIILEGKDRIADNVVELGAQWVHGEEGNIVYKLASPHKLLDSSKCFNEYDKHVFITAKGEIFSKKESAETFKIYYDISENISDDIYNSESYGEYFMNKFYKIFDENPFTSRDKAEQLLDWMHKFDNSIQCSDSWFDVSAKKINNYWTCDGDLVLNWKDRGYKTLFDLLFQKIPNTESNLPIMEKIEFNKNIENIDYTSNNNIIVKTKDDSKYIASHVIFTPSLGVLKEKHATMFTPLLPEKKQHAIKARWWPEECAGFSLIWSKEDKEEFIKSYGQEYEWLCDVFAFISVDYQPRVLCTWIFGKFARHIELLTDNDISDGLYLLLEMFLSKTYNISKFDQMIRSSWYTDEFFRGSYSFKSITTEKLNAETKDLSEPIVTADGKPIILFAGEATHEHYYSTVHGAVETGFREADRIIDFYRTRGWRNGFDKLERPLSASNQKISRTKLVIIGAGIAGLAAAKTLEDANFKDYLLIEAQSEIGGRIQSAPWNKAWIEYGAQFVHGDQSQLAQLCYKHDLLSDVQCRDGQGIFIRNNGCKVDVALVEEIDDLICNTLEDCEDYKDKNIEIGCENIDAVLRNSLNKHLHKKNDPLVIRTIKKEIFDWNIRFLAIDNACFSLDELSTKYWGKFKDLPKLIADSLGKGNLRLNTSVESIEWQQNDFNSPLILNVSKNTRILADCVIVTCSLGYLKENYKTMFIPSLPNLFSQAIECLGFGLINKVFLDFGISWWKPNTKGFQLLWKEGVRCNKNLAVWTRDLTGFDVLPNHEGVLLGWVGGRGAYIVETLSEEQIAIDCENLLKHYLKCYKISPIKRCLRTQWNANKYIRGSYSYITTKCDANGITPRNLSEPIWGKLTEHNNKDVPIIMFAGEATHENFYSTTHGAYDTGIKQAQIFLQYHVAES</sequence>
<dbReference type="Gene3D" id="3.50.50.60">
    <property type="entry name" value="FAD/NAD(P)-binding domain"/>
    <property type="match status" value="2"/>
</dbReference>
<dbReference type="Proteomes" id="UP000655588">
    <property type="component" value="Unassembled WGS sequence"/>
</dbReference>
<evidence type="ECO:0000259" key="1">
    <source>
        <dbReference type="Pfam" id="PF01593"/>
    </source>
</evidence>
<protein>
    <recommendedName>
        <fullName evidence="1">Amine oxidase domain-containing protein</fullName>
    </recommendedName>
</protein>
<dbReference type="PRINTS" id="PR00411">
    <property type="entry name" value="PNDRDTASEI"/>
</dbReference>